<dbReference type="AlphaFoldDB" id="A0A8H7ET31"/>
<accession>A0A8H7ET31</accession>
<protein>
    <submittedName>
        <fullName evidence="2">Uncharacterized protein</fullName>
    </submittedName>
</protein>
<dbReference type="OrthoDB" id="2357632at2759"/>
<proteinExistence type="predicted"/>
<keyword evidence="1" id="KW-0175">Coiled coil</keyword>
<organism evidence="2 3">
    <name type="scientific">Apophysomyces ossiformis</name>
    <dbReference type="NCBI Taxonomy" id="679940"/>
    <lineage>
        <taxon>Eukaryota</taxon>
        <taxon>Fungi</taxon>
        <taxon>Fungi incertae sedis</taxon>
        <taxon>Mucoromycota</taxon>
        <taxon>Mucoromycotina</taxon>
        <taxon>Mucoromycetes</taxon>
        <taxon>Mucorales</taxon>
        <taxon>Mucorineae</taxon>
        <taxon>Mucoraceae</taxon>
        <taxon>Apophysomyces</taxon>
    </lineage>
</organism>
<keyword evidence="3" id="KW-1185">Reference proteome</keyword>
<reference evidence="2" key="1">
    <citation type="submission" date="2020-01" db="EMBL/GenBank/DDBJ databases">
        <title>Genome Sequencing of Three Apophysomyces-Like Fungal Strains Confirms a Novel Fungal Genus in the Mucoromycota with divergent Burkholderia-like Endosymbiotic Bacteria.</title>
        <authorList>
            <person name="Stajich J.E."/>
            <person name="Macias A.M."/>
            <person name="Carter-House D."/>
            <person name="Lovett B."/>
            <person name="Kasson L.R."/>
            <person name="Berry K."/>
            <person name="Grigoriev I."/>
            <person name="Chang Y."/>
            <person name="Spatafora J."/>
            <person name="Kasson M.T."/>
        </authorList>
    </citation>
    <scope>NUCLEOTIDE SEQUENCE</scope>
    <source>
        <strain evidence="2">NRRL A-21654</strain>
    </source>
</reference>
<evidence type="ECO:0000256" key="1">
    <source>
        <dbReference type="SAM" id="Coils"/>
    </source>
</evidence>
<dbReference type="Proteomes" id="UP000605846">
    <property type="component" value="Unassembled WGS sequence"/>
</dbReference>
<gene>
    <name evidence="2" type="ORF">EC973_004933</name>
</gene>
<evidence type="ECO:0000313" key="2">
    <source>
        <dbReference type="EMBL" id="KAF7729165.1"/>
    </source>
</evidence>
<name>A0A8H7ET31_9FUNG</name>
<comment type="caution">
    <text evidence="2">The sequence shown here is derived from an EMBL/GenBank/DDBJ whole genome shotgun (WGS) entry which is preliminary data.</text>
</comment>
<feature type="coiled-coil region" evidence="1">
    <location>
        <begin position="95"/>
        <end position="136"/>
    </location>
</feature>
<evidence type="ECO:0000313" key="3">
    <source>
        <dbReference type="Proteomes" id="UP000605846"/>
    </source>
</evidence>
<sequence length="399" mass="46312">MPSLAPSNNITLDSLRHTLEEYFGVICSKDQLDLCIVGKPEARRLLHIFKRWKTQHRHVSSSDSQLIECVFSVRERYQTYMETHHIQPRQSDLERAALLEQLESLSQRLDAYGRAHEELETLMVGLKRLRKGWERQTIENIVSSILCSSTFDGCRVVKVTRDQRSLLGFGLKSLNKPYLVFETGESEEHCKAVIGEIALAFGTVFEENAAQNLAHVRDTYRHIFQPIADNTVGSHVLQDIQRLSCYVFAQPPTINLVSSADDFSSAPIFGMAPPVFEPAGWDWPSLLKYKQPLGKSKWLCSFFRKKRKRRWNEQGHWSLSIHRLSDHFTKIGQDYYTNMLNNARLMHSRQTQIFEHATHLLMDCYKALQIEYGHANAMQAMRQLYRIQQESQRAMDMRH</sequence>
<dbReference type="EMBL" id="JABAYA010000028">
    <property type="protein sequence ID" value="KAF7729165.1"/>
    <property type="molecule type" value="Genomic_DNA"/>
</dbReference>